<name>A0AAU6P031_9FLAO</name>
<reference evidence="1 3" key="1">
    <citation type="submission" date="2023-10" db="EMBL/GenBank/DDBJ databases">
        <title>Culture-based analysis of two novel bacteria associated with mangrove crab gills.</title>
        <authorList>
            <person name="Yang X."/>
            <person name="Garuglieri E."/>
            <person name="Van Goethem M.W."/>
            <person name="Fusi M."/>
            <person name="Marasco R."/>
            <person name="Daffonchio D.G."/>
        </authorList>
    </citation>
    <scope>NUCLEOTIDE SEQUENCE [LARGE SCALE GENOMIC DNA]</scope>
    <source>
        <strain evidence="2">UG2-1</strain>
        <strain evidence="1">UG2-2</strain>
        <strain evidence="3">UG2_2</strain>
    </source>
</reference>
<dbReference type="SUPFAM" id="SSF56925">
    <property type="entry name" value="OMPA-like"/>
    <property type="match status" value="1"/>
</dbReference>
<dbReference type="RefSeq" id="WP_338733661.1">
    <property type="nucleotide sequence ID" value="NZ_CP136924.1"/>
</dbReference>
<accession>A0AAU6P031</accession>
<organism evidence="1 3">
    <name type="scientific">Mangrovimonas cancribranchiae</name>
    <dbReference type="NCBI Taxonomy" id="3080055"/>
    <lineage>
        <taxon>Bacteria</taxon>
        <taxon>Pseudomonadati</taxon>
        <taxon>Bacteroidota</taxon>
        <taxon>Flavobacteriia</taxon>
        <taxon>Flavobacteriales</taxon>
        <taxon>Flavobacteriaceae</taxon>
        <taxon>Mangrovimonas</taxon>
    </lineage>
</organism>
<dbReference type="AlphaFoldDB" id="A0AAU6P031"/>
<evidence type="ECO:0000313" key="1">
    <source>
        <dbReference type="EMBL" id="WXA03301.1"/>
    </source>
</evidence>
<dbReference type="EMBL" id="CP136925">
    <property type="protein sequence ID" value="WXA14277.1"/>
    <property type="molecule type" value="Genomic_DNA"/>
</dbReference>
<dbReference type="KEGG" id="mcaa:R3L15_05210"/>
<dbReference type="InterPro" id="IPR011250">
    <property type="entry name" value="OMP/PagP_B-barrel"/>
</dbReference>
<evidence type="ECO:0000313" key="2">
    <source>
        <dbReference type="EMBL" id="WXA14277.1"/>
    </source>
</evidence>
<dbReference type="Proteomes" id="UP001368318">
    <property type="component" value="Chromosome"/>
</dbReference>
<evidence type="ECO:0000313" key="3">
    <source>
        <dbReference type="Proteomes" id="UP001368318"/>
    </source>
</evidence>
<gene>
    <name evidence="2" type="ORF">R3L15_05210</name>
    <name evidence="1" type="ORF">R3L16_02190</name>
</gene>
<sequence length="234" mass="26893">MKNKDVYFLVIVLFLINLNSFSQDQEKVIIFSKGMWHTGITLSIDDSEDENIDNLLYNVIENERNGFEINILGGYFVKEAMSVGVQYSYLKRERDLIYELDDSEARRQSALSRHTATAFLRNYFPISANNRFNFFNETDLSFGFGNSNFRHTKSDTDITKTFTDEYNVKLGVRPGISVILTKGFAFEVSLDLLGLTYSNEDVTKDGVKEGSRSDFNFDFDISLLSLDFGLAYYF</sequence>
<dbReference type="EMBL" id="CP136924">
    <property type="protein sequence ID" value="WXA03301.1"/>
    <property type="molecule type" value="Genomic_DNA"/>
</dbReference>
<proteinExistence type="predicted"/>
<evidence type="ECO:0008006" key="4">
    <source>
        <dbReference type="Google" id="ProtNLM"/>
    </source>
</evidence>
<keyword evidence="3" id="KW-1185">Reference proteome</keyword>
<protein>
    <recommendedName>
        <fullName evidence="4">Outer membrane protein beta-barrel domain-containing protein</fullName>
    </recommendedName>
</protein>